<feature type="transmembrane region" description="Helical" evidence="6">
    <location>
        <begin position="169"/>
        <end position="188"/>
    </location>
</feature>
<feature type="transmembrane region" description="Helical" evidence="6">
    <location>
        <begin position="49"/>
        <end position="67"/>
    </location>
</feature>
<accession>A0A8J6J4N8</accession>
<evidence type="ECO:0000256" key="4">
    <source>
        <dbReference type="ARBA" id="ARBA00022989"/>
    </source>
</evidence>
<dbReference type="PANTHER" id="PTHR30482">
    <property type="entry name" value="HIGH-AFFINITY BRANCHED-CHAIN AMINO ACID TRANSPORT SYSTEM PERMEASE"/>
    <property type="match status" value="1"/>
</dbReference>
<evidence type="ECO:0000256" key="3">
    <source>
        <dbReference type="ARBA" id="ARBA00022692"/>
    </source>
</evidence>
<dbReference type="GO" id="GO:0015658">
    <property type="term" value="F:branched-chain amino acid transmembrane transporter activity"/>
    <property type="evidence" value="ECO:0007669"/>
    <property type="project" value="InterPro"/>
</dbReference>
<evidence type="ECO:0000313" key="7">
    <source>
        <dbReference type="EMBL" id="MBC5732556.1"/>
    </source>
</evidence>
<name>A0A8J6J4N8_9FIRM</name>
<feature type="transmembrane region" description="Helical" evidence="6">
    <location>
        <begin position="129"/>
        <end position="149"/>
    </location>
</feature>
<dbReference type="Proteomes" id="UP000661435">
    <property type="component" value="Unassembled WGS sequence"/>
</dbReference>
<evidence type="ECO:0000256" key="2">
    <source>
        <dbReference type="ARBA" id="ARBA00022475"/>
    </source>
</evidence>
<keyword evidence="5 6" id="KW-0472">Membrane</keyword>
<evidence type="ECO:0000256" key="5">
    <source>
        <dbReference type="ARBA" id="ARBA00023136"/>
    </source>
</evidence>
<reference evidence="7" key="1">
    <citation type="submission" date="2020-08" db="EMBL/GenBank/DDBJ databases">
        <title>Genome public.</title>
        <authorList>
            <person name="Liu C."/>
            <person name="Sun Q."/>
        </authorList>
    </citation>
    <scope>NUCLEOTIDE SEQUENCE</scope>
    <source>
        <strain evidence="7">NSJ-51</strain>
    </source>
</reference>
<dbReference type="RefSeq" id="WP_186906455.1">
    <property type="nucleotide sequence ID" value="NZ_JACOPP010000002.1"/>
</dbReference>
<proteinExistence type="predicted"/>
<dbReference type="InterPro" id="IPR043428">
    <property type="entry name" value="LivM-like"/>
</dbReference>
<dbReference type="InterPro" id="IPR001851">
    <property type="entry name" value="ABC_transp_permease"/>
</dbReference>
<dbReference type="CDD" id="cd06581">
    <property type="entry name" value="TM_PBP1_LivM_like"/>
    <property type="match status" value="1"/>
</dbReference>
<keyword evidence="8" id="KW-1185">Reference proteome</keyword>
<comment type="subcellular location">
    <subcellularLocation>
        <location evidence="1">Cell membrane</location>
        <topology evidence="1">Multi-pass membrane protein</topology>
    </subcellularLocation>
</comment>
<comment type="caution">
    <text evidence="7">The sequence shown here is derived from an EMBL/GenBank/DDBJ whole genome shotgun (WGS) entry which is preliminary data.</text>
</comment>
<keyword evidence="2" id="KW-1003">Cell membrane</keyword>
<feature type="transmembrane region" description="Helical" evidence="6">
    <location>
        <begin position="288"/>
        <end position="307"/>
    </location>
</feature>
<organism evidence="7 8">
    <name type="scientific">Lawsonibacter hominis</name>
    <dbReference type="NCBI Taxonomy" id="2763053"/>
    <lineage>
        <taxon>Bacteria</taxon>
        <taxon>Bacillati</taxon>
        <taxon>Bacillota</taxon>
        <taxon>Clostridia</taxon>
        <taxon>Eubacteriales</taxon>
        <taxon>Oscillospiraceae</taxon>
        <taxon>Lawsonibacter</taxon>
    </lineage>
</organism>
<feature type="transmembrane region" description="Helical" evidence="6">
    <location>
        <begin position="218"/>
        <end position="236"/>
    </location>
</feature>
<dbReference type="EMBL" id="JACOPP010000002">
    <property type="protein sequence ID" value="MBC5732556.1"/>
    <property type="molecule type" value="Genomic_DNA"/>
</dbReference>
<evidence type="ECO:0000313" key="8">
    <source>
        <dbReference type="Proteomes" id="UP000661435"/>
    </source>
</evidence>
<feature type="transmembrane region" description="Helical" evidence="6">
    <location>
        <begin position="256"/>
        <end position="281"/>
    </location>
</feature>
<feature type="transmembrane region" description="Helical" evidence="6">
    <location>
        <begin position="20"/>
        <end position="43"/>
    </location>
</feature>
<evidence type="ECO:0000256" key="1">
    <source>
        <dbReference type="ARBA" id="ARBA00004651"/>
    </source>
</evidence>
<keyword evidence="3 6" id="KW-0812">Transmembrane</keyword>
<gene>
    <name evidence="7" type="ORF">H8S57_02290</name>
</gene>
<feature type="transmembrane region" description="Helical" evidence="6">
    <location>
        <begin position="103"/>
        <end position="122"/>
    </location>
</feature>
<dbReference type="PANTHER" id="PTHR30482:SF10">
    <property type="entry name" value="HIGH-AFFINITY BRANCHED-CHAIN AMINO ACID TRANSPORT PROTEIN BRAE"/>
    <property type="match status" value="1"/>
</dbReference>
<keyword evidence="4 6" id="KW-1133">Transmembrane helix</keyword>
<dbReference type="Pfam" id="PF02653">
    <property type="entry name" value="BPD_transp_2"/>
    <property type="match status" value="1"/>
</dbReference>
<dbReference type="GO" id="GO:0005886">
    <property type="term" value="C:plasma membrane"/>
    <property type="evidence" value="ECO:0007669"/>
    <property type="project" value="UniProtKB-SubCell"/>
</dbReference>
<sequence length="332" mass="35698">MKTKTLEASAHKQVRVFGGLPMLITAVVIVALLVILPLTGVLSSNTQRYLLKIFLYCCLGSMWNLMSGYTGMTSLGQQSFIGIAGYSLAVMTFTYGASYWAGFAVGGVLGAALALGLSVLLFRMRGMYFAIATWVVAEALKTFFTSWTFVKQGAGMTIKAKPYPSTTEIYMIALVLCVVSLVVIYLLLRSKIGLGLTAMRDDADAASSVGVNIFQSKLLCFVICGFFTALAGGVFYLNKGSIYPSGGFGINWTVSIVFIVIIGGIGTMGGPILGAIIYTVLEEMLASYPGYSNIILGLIAILVILFLPDGILGTLQKKFHFEILSQKRFSKE</sequence>
<dbReference type="AlphaFoldDB" id="A0A8J6J4N8"/>
<evidence type="ECO:0000256" key="6">
    <source>
        <dbReference type="SAM" id="Phobius"/>
    </source>
</evidence>
<protein>
    <submittedName>
        <fullName evidence="7">Branched-chain amino acid ABC transporter permease</fullName>
    </submittedName>
</protein>